<accession>A0AAV3F3S1</accession>
<proteinExistence type="predicted"/>
<gene>
    <name evidence="1" type="ORF">HMPREF9715_01861</name>
</gene>
<comment type="caution">
    <text evidence="1">The sequence shown here is derived from an EMBL/GenBank/DDBJ whole genome shotgun (WGS) entry which is preliminary data.</text>
</comment>
<dbReference type="AlphaFoldDB" id="A0AAV3F3S1"/>
<dbReference type="Proteomes" id="UP000004834">
    <property type="component" value="Unassembled WGS sequence"/>
</dbReference>
<dbReference type="EMBL" id="AGEE01000017">
    <property type="protein sequence ID" value="EHO12706.1"/>
    <property type="molecule type" value="Genomic_DNA"/>
</dbReference>
<organism evidence="1 2">
    <name type="scientific">Myroides odoratimimus CIP 101113</name>
    <dbReference type="NCBI Taxonomy" id="883154"/>
    <lineage>
        <taxon>Bacteria</taxon>
        <taxon>Pseudomonadati</taxon>
        <taxon>Bacteroidota</taxon>
        <taxon>Flavobacteriia</taxon>
        <taxon>Flavobacteriales</taxon>
        <taxon>Flavobacteriaceae</taxon>
        <taxon>Myroides</taxon>
    </lineage>
</organism>
<evidence type="ECO:0000313" key="2">
    <source>
        <dbReference type="Proteomes" id="UP000004834"/>
    </source>
</evidence>
<dbReference type="RefSeq" id="WP_006263561.1">
    <property type="nucleotide sequence ID" value="NZ_JH590837.1"/>
</dbReference>
<protein>
    <recommendedName>
        <fullName evidence="3">DUF4259 domain-containing protein</fullName>
    </recommendedName>
</protein>
<name>A0AAV3F3S1_9FLAO</name>
<sequence>MGAWGYKALESDDGFDTINYIEDYIEDNYFSSDKFQLDLGKLIQRLQDIGALGKSFDDIDFYYDNTAMALVELFFIGHRL</sequence>
<reference evidence="1 2" key="1">
    <citation type="submission" date="2011-11" db="EMBL/GenBank/DDBJ databases">
        <title>The Genome Sequence of Myroides odoratimimus CIP 101113.</title>
        <authorList>
            <person name="Earl A."/>
            <person name="Ward D."/>
            <person name="Feldgarden M."/>
            <person name="Gevers D."/>
            <person name="Huys G."/>
            <person name="Young S.K."/>
            <person name="Zeng Q."/>
            <person name="Gargeya S."/>
            <person name="Fitzgerald M."/>
            <person name="Haas B."/>
            <person name="Abouelleil A."/>
            <person name="Alvarado L."/>
            <person name="Arachchi H.M."/>
            <person name="Berlin A."/>
            <person name="Brown A."/>
            <person name="Chapman S.B."/>
            <person name="Chen Z."/>
            <person name="Dunbar C."/>
            <person name="Freedman E."/>
            <person name="Gearin G."/>
            <person name="Goldberg J."/>
            <person name="Griggs A."/>
            <person name="Gujja S."/>
            <person name="Heiman D."/>
            <person name="Howarth C."/>
            <person name="Larson L."/>
            <person name="Lui A."/>
            <person name="MacDonald P.J.P."/>
            <person name="Montmayeur A."/>
            <person name="Murphy C."/>
            <person name="Neiman D."/>
            <person name="Pearson M."/>
            <person name="Priest M."/>
            <person name="Roberts A."/>
            <person name="Saif S."/>
            <person name="Shea T."/>
            <person name="Shenoy N."/>
            <person name="Sisk P."/>
            <person name="Stolte C."/>
            <person name="Sykes S."/>
            <person name="Wortman J."/>
            <person name="Nusbaum C."/>
            <person name="Birren B."/>
        </authorList>
    </citation>
    <scope>NUCLEOTIDE SEQUENCE [LARGE SCALE GENOMIC DNA]</scope>
    <source>
        <strain evidence="1 2">CIP 101113</strain>
    </source>
</reference>
<evidence type="ECO:0008006" key="3">
    <source>
        <dbReference type="Google" id="ProtNLM"/>
    </source>
</evidence>
<evidence type="ECO:0000313" key="1">
    <source>
        <dbReference type="EMBL" id="EHO12706.1"/>
    </source>
</evidence>